<dbReference type="AlphaFoldDB" id="A0A1G7FPS8"/>
<reference evidence="2" key="1">
    <citation type="submission" date="2016-10" db="EMBL/GenBank/DDBJ databases">
        <authorList>
            <person name="Varghese N."/>
            <person name="Submissions S."/>
        </authorList>
    </citation>
    <scope>NUCLEOTIDE SEQUENCE [LARGE SCALE GENOMIC DNA]</scope>
    <source>
        <strain evidence="2">DSM 19684</strain>
    </source>
</reference>
<accession>A0A1G7FPS8</accession>
<sequence length="211" mass="23476">MGKLYDSLLSGTSGRTGRIVVANVYGNEITRTRPRKRNAQPTAKQLLIQNRMKRCAEFMQSYKGYACRHFGNRSGMRSCYNLAMTNLMENFKIDYAASSITPDYPALAFSKGGLLAAIPLSIKLSGDKLDITWQDNSAGNVDRENDLAQILLAAEGENFTFFIENAAIRSEATYSAIVPINFQEKTLHVWMAFRSNDEQTVSSSQYIGTTA</sequence>
<evidence type="ECO:0000313" key="2">
    <source>
        <dbReference type="Proteomes" id="UP000199203"/>
    </source>
</evidence>
<dbReference type="EMBL" id="FNBH01000001">
    <property type="protein sequence ID" value="SDE77808.1"/>
    <property type="molecule type" value="Genomic_DNA"/>
</dbReference>
<dbReference type="RefSeq" id="WP_089870590.1">
    <property type="nucleotide sequence ID" value="NZ_FNBH01000001.1"/>
</dbReference>
<dbReference type="Proteomes" id="UP000199203">
    <property type="component" value="Unassembled WGS sequence"/>
</dbReference>
<dbReference type="OrthoDB" id="1433569at2"/>
<dbReference type="Pfam" id="PF19781">
    <property type="entry name" value="DUF6266"/>
    <property type="match status" value="1"/>
</dbReference>
<dbReference type="InterPro" id="IPR046233">
    <property type="entry name" value="DUF6266"/>
</dbReference>
<organism evidence="1 2">
    <name type="scientific">Epilithonimonas hungarica</name>
    <dbReference type="NCBI Taxonomy" id="454006"/>
    <lineage>
        <taxon>Bacteria</taxon>
        <taxon>Pseudomonadati</taxon>
        <taxon>Bacteroidota</taxon>
        <taxon>Flavobacteriia</taxon>
        <taxon>Flavobacteriales</taxon>
        <taxon>Weeksellaceae</taxon>
        <taxon>Chryseobacterium group</taxon>
        <taxon>Epilithonimonas</taxon>
    </lineage>
</organism>
<proteinExistence type="predicted"/>
<protein>
    <submittedName>
        <fullName evidence="1">Uncharacterized protein</fullName>
    </submittedName>
</protein>
<keyword evidence="2" id="KW-1185">Reference proteome</keyword>
<dbReference type="STRING" id="454006.SAMN05421825_0174"/>
<gene>
    <name evidence="1" type="ORF">SAMN05421825_0174</name>
</gene>
<name>A0A1G7FPS8_9FLAO</name>
<evidence type="ECO:0000313" key="1">
    <source>
        <dbReference type="EMBL" id="SDE77808.1"/>
    </source>
</evidence>